<dbReference type="Proteomes" id="UP000229335">
    <property type="component" value="Unassembled WGS sequence"/>
</dbReference>
<dbReference type="AlphaFoldDB" id="A0A2M6WLA0"/>
<protein>
    <submittedName>
        <fullName evidence="1">Uncharacterized protein</fullName>
    </submittedName>
</protein>
<name>A0A2M6WLA0_9BACT</name>
<reference evidence="2" key="1">
    <citation type="submission" date="2017-09" db="EMBL/GenBank/DDBJ databases">
        <title>Depth-based differentiation of microbial function through sediment-hosted aquifers and enrichment of novel symbionts in the deep terrestrial subsurface.</title>
        <authorList>
            <person name="Probst A.J."/>
            <person name="Ladd B."/>
            <person name="Jarett J.K."/>
            <person name="Geller-Mcgrath D.E."/>
            <person name="Sieber C.M.K."/>
            <person name="Emerson J.B."/>
            <person name="Anantharaman K."/>
            <person name="Thomas B.C."/>
            <person name="Malmstrom R."/>
            <person name="Stieglmeier M."/>
            <person name="Klingl A."/>
            <person name="Woyke T."/>
            <person name="Ryan C.M."/>
            <person name="Banfield J.F."/>
        </authorList>
    </citation>
    <scope>NUCLEOTIDE SEQUENCE [LARGE SCALE GENOMIC DNA]</scope>
</reference>
<sequence length="125" mass="14174">MIIEQTFLSKPKQYPSFKDVKVKSGAVAALYKKRGFNTQPPKPGSIAEERLINACKKYIPYVIADDASSEKNRRQFHNELGLMIMGQERSHLNNYDADRLADFAFELITGSPMRTFMAGLEEKKG</sequence>
<organism evidence="1 2">
    <name type="scientific">Candidatus Falkowbacteria bacterium CG10_big_fil_rev_8_21_14_0_10_43_11</name>
    <dbReference type="NCBI Taxonomy" id="1974568"/>
    <lineage>
        <taxon>Bacteria</taxon>
        <taxon>Candidatus Falkowiibacteriota</taxon>
    </lineage>
</organism>
<accession>A0A2M6WLA0</accession>
<dbReference type="EMBL" id="PFAS01000061">
    <property type="protein sequence ID" value="PIT93588.1"/>
    <property type="molecule type" value="Genomic_DNA"/>
</dbReference>
<evidence type="ECO:0000313" key="1">
    <source>
        <dbReference type="EMBL" id="PIT93588.1"/>
    </source>
</evidence>
<comment type="caution">
    <text evidence="1">The sequence shown here is derived from an EMBL/GenBank/DDBJ whole genome shotgun (WGS) entry which is preliminary data.</text>
</comment>
<gene>
    <name evidence="1" type="ORF">COU00_03550</name>
</gene>
<evidence type="ECO:0000313" key="2">
    <source>
        <dbReference type="Proteomes" id="UP000229335"/>
    </source>
</evidence>
<proteinExistence type="predicted"/>